<name>A0A6S7B938_9BURK</name>
<dbReference type="EMBL" id="CADIKM010000015">
    <property type="protein sequence ID" value="CAB3792083.1"/>
    <property type="molecule type" value="Genomic_DNA"/>
</dbReference>
<keyword evidence="1" id="KW-0732">Signal</keyword>
<evidence type="ECO:0000313" key="3">
    <source>
        <dbReference type="Proteomes" id="UP000494115"/>
    </source>
</evidence>
<gene>
    <name evidence="2" type="ORF">LMG28138_03261</name>
</gene>
<accession>A0A6S7B938</accession>
<dbReference type="Proteomes" id="UP000494115">
    <property type="component" value="Unassembled WGS sequence"/>
</dbReference>
<feature type="chain" id="PRO_5028945488" evidence="1">
    <location>
        <begin position="32"/>
        <end position="99"/>
    </location>
</feature>
<reference evidence="2 3" key="1">
    <citation type="submission" date="2020-04" db="EMBL/GenBank/DDBJ databases">
        <authorList>
            <person name="De Canck E."/>
        </authorList>
    </citation>
    <scope>NUCLEOTIDE SEQUENCE [LARGE SCALE GENOMIC DNA]</scope>
    <source>
        <strain evidence="2 3">LMG 28138</strain>
    </source>
</reference>
<proteinExistence type="predicted"/>
<protein>
    <submittedName>
        <fullName evidence="2">Uncharacterized protein</fullName>
    </submittedName>
</protein>
<dbReference type="AlphaFoldDB" id="A0A6S7B938"/>
<evidence type="ECO:0000313" key="2">
    <source>
        <dbReference type="EMBL" id="CAB3792083.1"/>
    </source>
</evidence>
<feature type="signal peptide" evidence="1">
    <location>
        <begin position="1"/>
        <end position="31"/>
    </location>
</feature>
<organism evidence="2 3">
    <name type="scientific">Pararobbsia alpina</name>
    <dbReference type="NCBI Taxonomy" id="621374"/>
    <lineage>
        <taxon>Bacteria</taxon>
        <taxon>Pseudomonadati</taxon>
        <taxon>Pseudomonadota</taxon>
        <taxon>Betaproteobacteria</taxon>
        <taxon>Burkholderiales</taxon>
        <taxon>Burkholderiaceae</taxon>
        <taxon>Pararobbsia</taxon>
    </lineage>
</organism>
<keyword evidence="3" id="KW-1185">Reference proteome</keyword>
<evidence type="ECO:0000256" key="1">
    <source>
        <dbReference type="SAM" id="SignalP"/>
    </source>
</evidence>
<dbReference type="RefSeq" id="WP_175105793.1">
    <property type="nucleotide sequence ID" value="NZ_CADIKM010000015.1"/>
</dbReference>
<sequence length="99" mass="11222">MKSWINTSRSVVATVLASTALLGAGTSLAHADTLVYRDAPQGAAYASPDMMPVDLRINIGWHGDRYYDGHRYWAHDDWMHHHPHAHDPRHDHDHGPDHR</sequence>